<dbReference type="EMBL" id="FLUP01000001">
    <property type="protein sequence ID" value="SBW04612.1"/>
    <property type="molecule type" value="Genomic_DNA"/>
</dbReference>
<gene>
    <name evidence="1" type="ORF">KM92DES2_11948</name>
</gene>
<reference evidence="1" key="1">
    <citation type="submission" date="2016-04" db="EMBL/GenBank/DDBJ databases">
        <authorList>
            <person name="Evans L.H."/>
            <person name="Alamgir A."/>
            <person name="Owens N."/>
            <person name="Weber N.D."/>
            <person name="Virtaneva K."/>
            <person name="Barbian K."/>
            <person name="Babar A."/>
            <person name="Rosenke K."/>
        </authorList>
    </citation>
    <scope>NUCLEOTIDE SEQUENCE</scope>
    <source>
        <strain evidence="1">92-2</strain>
    </source>
</reference>
<sequence length="133" mass="14769">MSANTSEQALASLIKWLRNRHAEVMAAEAQALARLDAGDTPGHNEHMRLKAELLAAMAEDAKPLLEPLPGETRFNYALALEGFSASARMSLRLNSIFYMSALLYPDNHKPGQPDNLTLCIDRMEKLGLDFRTE</sequence>
<proteinExistence type="predicted"/>
<accession>A0A212JZ26</accession>
<dbReference type="RefSeq" id="WP_192112654.1">
    <property type="nucleotide sequence ID" value="NZ_CABUEN010000003.1"/>
</dbReference>
<dbReference type="AlphaFoldDB" id="A0A212JZ26"/>
<organism evidence="1">
    <name type="scientific">uncultured Desulfovibrio sp</name>
    <dbReference type="NCBI Taxonomy" id="167968"/>
    <lineage>
        <taxon>Bacteria</taxon>
        <taxon>Pseudomonadati</taxon>
        <taxon>Thermodesulfobacteriota</taxon>
        <taxon>Desulfovibrionia</taxon>
        <taxon>Desulfovibrionales</taxon>
        <taxon>Desulfovibrionaceae</taxon>
        <taxon>Desulfovibrio</taxon>
        <taxon>environmental samples</taxon>
    </lineage>
</organism>
<protein>
    <submittedName>
        <fullName evidence="1">Uncharacterized protein</fullName>
    </submittedName>
</protein>
<name>A0A212JZ26_9BACT</name>
<evidence type="ECO:0000313" key="1">
    <source>
        <dbReference type="EMBL" id="SBW04612.1"/>
    </source>
</evidence>